<dbReference type="EMBL" id="VFIA01000078">
    <property type="protein sequence ID" value="MBC3795084.1"/>
    <property type="molecule type" value="Genomic_DNA"/>
</dbReference>
<comment type="caution">
    <text evidence="1">The sequence shown here is derived from an EMBL/GenBank/DDBJ whole genome shotgun (WGS) entry which is preliminary data.</text>
</comment>
<evidence type="ECO:0000313" key="2">
    <source>
        <dbReference type="Proteomes" id="UP000700732"/>
    </source>
</evidence>
<reference evidence="1 2" key="1">
    <citation type="submission" date="2019-06" db="EMBL/GenBank/DDBJ databases">
        <title>Spirosoma utsteinense sp. nov. isolated from Antarctic ice-free soils.</title>
        <authorList>
            <person name="Tahon G."/>
        </authorList>
    </citation>
    <scope>NUCLEOTIDE SEQUENCE [LARGE SCALE GENOMIC DNA]</scope>
    <source>
        <strain evidence="1 2">LMG 31447</strain>
    </source>
</reference>
<gene>
    <name evidence="1" type="ORF">FH603_5617</name>
</gene>
<protein>
    <submittedName>
        <fullName evidence="1">Uncharacterized protein</fullName>
    </submittedName>
</protein>
<keyword evidence="2" id="KW-1185">Reference proteome</keyword>
<proteinExistence type="predicted"/>
<name>A0ABR6WEZ4_9BACT</name>
<sequence>MKYTASVQLKKADTEGQVPASILDEYVRQELIRLVGACLKPHLIVRKMMDTTDCGDAHTDLVNFISDGVVLSAAEWNCVKEQLSHGFGSPIAGELRSLQTLIDSIETVYRGEH</sequence>
<organism evidence="1 2">
    <name type="scientific">Spirosoma utsteinense</name>
    <dbReference type="NCBI Taxonomy" id="2585773"/>
    <lineage>
        <taxon>Bacteria</taxon>
        <taxon>Pseudomonadati</taxon>
        <taxon>Bacteroidota</taxon>
        <taxon>Cytophagia</taxon>
        <taxon>Cytophagales</taxon>
        <taxon>Cytophagaceae</taxon>
        <taxon>Spirosoma</taxon>
    </lineage>
</organism>
<dbReference type="Proteomes" id="UP000700732">
    <property type="component" value="Unassembled WGS sequence"/>
</dbReference>
<accession>A0ABR6WEZ4</accession>
<evidence type="ECO:0000313" key="1">
    <source>
        <dbReference type="EMBL" id="MBC3795084.1"/>
    </source>
</evidence>
<dbReference type="RefSeq" id="WP_186742210.1">
    <property type="nucleotide sequence ID" value="NZ_VFIA01000078.1"/>
</dbReference>